<dbReference type="Proteomes" id="UP000294576">
    <property type="component" value="Unassembled WGS sequence"/>
</dbReference>
<dbReference type="AlphaFoldDB" id="A0A2N0D6L0"/>
<gene>
    <name evidence="2" type="ORF">CWR43_20540</name>
    <name evidence="3" type="ORF">EV132_106157</name>
    <name evidence="4" type="ORF">N2599_15015</name>
</gene>
<dbReference type="Gene3D" id="3.30.2270.10">
    <property type="entry name" value="Folate-binding superfamily"/>
    <property type="match status" value="1"/>
</dbReference>
<dbReference type="InterPro" id="IPR006279">
    <property type="entry name" value="SoxD"/>
</dbReference>
<evidence type="ECO:0000313" key="5">
    <source>
        <dbReference type="Proteomes" id="UP000232164"/>
    </source>
</evidence>
<organism evidence="2 5">
    <name type="scientific">Rhizobium sullae</name>
    <name type="common">Rhizobium hedysari</name>
    <dbReference type="NCBI Taxonomy" id="50338"/>
    <lineage>
        <taxon>Bacteria</taxon>
        <taxon>Pseudomonadati</taxon>
        <taxon>Pseudomonadota</taxon>
        <taxon>Alphaproteobacteria</taxon>
        <taxon>Hyphomicrobiales</taxon>
        <taxon>Rhizobiaceae</taxon>
        <taxon>Rhizobium/Agrobacterium group</taxon>
        <taxon>Rhizobium</taxon>
    </lineage>
</organism>
<evidence type="ECO:0000313" key="7">
    <source>
        <dbReference type="Proteomes" id="UP001060123"/>
    </source>
</evidence>
<dbReference type="OrthoDB" id="7159274at2"/>
<name>A0A2N0D6L0_RHISU</name>
<sequence>MLLIYCPYCQEERSELEFRGAGDAHIARPQNIASISDEEFEEYFFLRDNPKGLIFERWRHIHGCGRFFNAARDTVSDKFIMTYKAGEPKPEIGAASVPHAPVETYEATEGEAK</sequence>
<evidence type="ECO:0000313" key="3">
    <source>
        <dbReference type="EMBL" id="TCU15815.1"/>
    </source>
</evidence>
<dbReference type="NCBIfam" id="TIGR01374">
    <property type="entry name" value="soxD"/>
    <property type="match status" value="1"/>
</dbReference>
<reference evidence="2 5" key="1">
    <citation type="submission" date="2017-11" db="EMBL/GenBank/DDBJ databases">
        <authorList>
            <person name="Han C.G."/>
        </authorList>
    </citation>
    <scope>NUCLEOTIDE SEQUENCE [LARGE SCALE GENOMIC DNA]</scope>
    <source>
        <strain evidence="2 5">HCNT1</strain>
    </source>
</reference>
<evidence type="ECO:0000313" key="4">
    <source>
        <dbReference type="EMBL" id="UWU13452.1"/>
    </source>
</evidence>
<dbReference type="GO" id="GO:0046653">
    <property type="term" value="P:tetrahydrofolate metabolic process"/>
    <property type="evidence" value="ECO:0007669"/>
    <property type="project" value="InterPro"/>
</dbReference>
<evidence type="ECO:0000313" key="2">
    <source>
        <dbReference type="EMBL" id="PKA41741.1"/>
    </source>
</evidence>
<protein>
    <submittedName>
        <fullName evidence="2 3">Sarcosine oxidase subunit delta</fullName>
    </submittedName>
</protein>
<dbReference type="Pfam" id="PF04267">
    <property type="entry name" value="SoxD"/>
    <property type="match status" value="1"/>
</dbReference>
<accession>A0A2N0D6L0</accession>
<dbReference type="STRING" id="1041146.GCA_000427985_00699"/>
<dbReference type="EMBL" id="PIQN01000016">
    <property type="protein sequence ID" value="PKA41741.1"/>
    <property type="molecule type" value="Genomic_DNA"/>
</dbReference>
<reference evidence="3 6" key="3">
    <citation type="submission" date="2019-03" db="EMBL/GenBank/DDBJ databases">
        <title>Genomic Encyclopedia of Type Strains, Phase IV (KMG-V): Genome sequencing to study the core and pangenomes of soil and plant-associated prokaryotes.</title>
        <authorList>
            <person name="Whitman W."/>
        </authorList>
    </citation>
    <scope>NUCLEOTIDE SEQUENCE [LARGE SCALE GENOMIC DNA]</scope>
    <source>
        <strain evidence="3 6">Hc14</strain>
    </source>
</reference>
<reference evidence="2 5" key="2">
    <citation type="submission" date="2017-12" db="EMBL/GenBank/DDBJ databases">
        <title>Genome sequence of Rhizobium sullae HCNT1 isolated from Sulla coronaria nodules and featuring peculiar denitrification phenotypes.</title>
        <authorList>
            <person name="De Diego-Diaz B."/>
            <person name="Treu L."/>
            <person name="Campanaro S."/>
            <person name="Da Silva Duarte V."/>
            <person name="Basaglia M."/>
            <person name="Favaro L."/>
            <person name="Casella S."/>
            <person name="Squartini A."/>
        </authorList>
    </citation>
    <scope>NUCLEOTIDE SEQUENCE [LARGE SCALE GENOMIC DNA]</scope>
    <source>
        <strain evidence="2 5">HCNT1</strain>
    </source>
</reference>
<proteinExistence type="predicted"/>
<reference evidence="4" key="4">
    <citation type="submission" date="2022-09" db="EMBL/GenBank/DDBJ databases">
        <title>Australian commercial rhizobial inoculants.</title>
        <authorList>
            <person name="Kohlmeier M.G."/>
            <person name="O'Hara G.W."/>
            <person name="Colombi E."/>
            <person name="Ramsay J.P."/>
            <person name="Terpolilli J."/>
        </authorList>
    </citation>
    <scope>NUCLEOTIDE SEQUENCE</scope>
    <source>
        <strain evidence="4">WSM1592</strain>
    </source>
</reference>
<dbReference type="Proteomes" id="UP001060123">
    <property type="component" value="Chromosome"/>
</dbReference>
<feature type="region of interest" description="Disordered" evidence="1">
    <location>
        <begin position="92"/>
        <end position="113"/>
    </location>
</feature>
<dbReference type="InterPro" id="IPR038561">
    <property type="entry name" value="SoxD_sf"/>
</dbReference>
<dbReference type="GO" id="GO:0008115">
    <property type="term" value="F:sarcosine oxidase activity"/>
    <property type="evidence" value="ECO:0007669"/>
    <property type="project" value="InterPro"/>
</dbReference>
<dbReference type="EMBL" id="SMBH01000006">
    <property type="protein sequence ID" value="TCU15815.1"/>
    <property type="molecule type" value="Genomic_DNA"/>
</dbReference>
<dbReference type="Proteomes" id="UP000232164">
    <property type="component" value="Unassembled WGS sequence"/>
</dbReference>
<dbReference type="RefSeq" id="WP_027507991.1">
    <property type="nucleotide sequence ID" value="NZ_CP104143.1"/>
</dbReference>
<evidence type="ECO:0000313" key="6">
    <source>
        <dbReference type="Proteomes" id="UP000294576"/>
    </source>
</evidence>
<dbReference type="EMBL" id="CP104143">
    <property type="protein sequence ID" value="UWU13452.1"/>
    <property type="molecule type" value="Genomic_DNA"/>
</dbReference>
<keyword evidence="7" id="KW-1185">Reference proteome</keyword>
<evidence type="ECO:0000256" key="1">
    <source>
        <dbReference type="SAM" id="MobiDB-lite"/>
    </source>
</evidence>